<keyword evidence="2" id="KW-1185">Reference proteome</keyword>
<proteinExistence type="predicted"/>
<sequence length="36" mass="4171">MLGELIVIALVFVLAYIYSRSAGKHLDKMNDNYRKK</sequence>
<protein>
    <submittedName>
        <fullName evidence="1">DUF485 domain-containing protein</fullName>
    </submittedName>
</protein>
<name>A0A7X2TF00_9FIRM</name>
<organism evidence="1 2">
    <name type="scientific">Stecheria intestinalis</name>
    <dbReference type="NCBI Taxonomy" id="2606630"/>
    <lineage>
        <taxon>Bacteria</taxon>
        <taxon>Bacillati</taxon>
        <taxon>Bacillota</taxon>
        <taxon>Erysipelotrichia</taxon>
        <taxon>Erysipelotrichales</taxon>
        <taxon>Erysipelotrichaceae</taxon>
        <taxon>Stecheria</taxon>
    </lineage>
</organism>
<reference evidence="1 2" key="1">
    <citation type="submission" date="2019-08" db="EMBL/GenBank/DDBJ databases">
        <title>In-depth cultivation of the pig gut microbiome towards novel bacterial diversity and tailored functional studies.</title>
        <authorList>
            <person name="Wylensek D."/>
            <person name="Hitch T.C.A."/>
            <person name="Clavel T."/>
        </authorList>
    </citation>
    <scope>NUCLEOTIDE SEQUENCE [LARGE SCALE GENOMIC DNA]</scope>
    <source>
        <strain evidence="1 2">Oil+RF-744-GAM-WT-6</strain>
    </source>
</reference>
<accession>A0A7X2TF00</accession>
<comment type="caution">
    <text evidence="1">The sequence shown here is derived from an EMBL/GenBank/DDBJ whole genome shotgun (WGS) entry which is preliminary data.</text>
</comment>
<dbReference type="EMBL" id="VUMN01000006">
    <property type="protein sequence ID" value="MSS58097.1"/>
    <property type="molecule type" value="Genomic_DNA"/>
</dbReference>
<gene>
    <name evidence="1" type="ORF">FYJ51_04175</name>
</gene>
<dbReference type="RefSeq" id="WP_235897215.1">
    <property type="nucleotide sequence ID" value="NZ_VUMN01000006.1"/>
</dbReference>
<evidence type="ECO:0000313" key="1">
    <source>
        <dbReference type="EMBL" id="MSS58097.1"/>
    </source>
</evidence>
<evidence type="ECO:0000313" key="2">
    <source>
        <dbReference type="Proteomes" id="UP000461880"/>
    </source>
</evidence>
<dbReference type="Proteomes" id="UP000461880">
    <property type="component" value="Unassembled WGS sequence"/>
</dbReference>
<dbReference type="AlphaFoldDB" id="A0A7X2TF00"/>